<feature type="compositionally biased region" description="Basic residues" evidence="5">
    <location>
        <begin position="46"/>
        <end position="55"/>
    </location>
</feature>
<dbReference type="PROSITE" id="PS51842">
    <property type="entry name" value="IF_ROD_2"/>
    <property type="match status" value="1"/>
</dbReference>
<dbReference type="WBParaSite" id="maker-uti_cns_0001604-snap-gene-0.20-mRNA-1">
    <property type="protein sequence ID" value="maker-uti_cns_0001604-snap-gene-0.20-mRNA-1"/>
    <property type="gene ID" value="maker-uti_cns_0001604-snap-gene-0.20"/>
</dbReference>
<dbReference type="GO" id="GO:0031507">
    <property type="term" value="P:heterochromatin formation"/>
    <property type="evidence" value="ECO:0007669"/>
    <property type="project" value="TreeGrafter"/>
</dbReference>
<sequence>MDASNDSGKKQQHQSRLDEALAAGYSAIAEPRRTDISVSAGDQRRRSSRRSRRRQSAGAASSSSTSGIPDIRSTVETRSRSKREMQELNERLAGFIEKSLPPSSEQAPEGGAGPAALHLGPRDGESTALLGGELAQMRRLLDSAEAAKGEREARVATLEGQLREIREHLSSVTQSHGQLTDRLDRANHELADRDGEISLLRRRQGQLEDEVSRVRQRLERSRADGDRLRADLEAETAGRVAGQTAGQSVREELQLVRLVHEQELEELRGLVKTSTDRDDSRAFWKSELSQAIHEIQREYDDKLDGVREELEGVYVDKLRDFVKAHTEAQNGGTGALNQLKEENQRLKDGNSELRDRVSDLQTRCEVLQRQAEEYRNEAEAAQRRNDAELDRLDQQRRVAEEDLRRVLQELQGLTDAKVSLELEIAAYRKLLDAEGEALDAAALAAPEMRANQQRDRIHAVQQQQALEAPTGDRNSLQPPVKAITTEVTAKTQFEKTFKGGICIDECSPEGTYIQLRNVGSKKETLIGWRLTRTIDSRSQPKEFPLPNLVLDPGDVCRLWAEDEKPSDASEVDAEVSVRRWEVGNYSRTVLYNSDGQSVLASAFTEFALFSFFLEFFILRIKLR</sequence>
<evidence type="ECO:0000256" key="5">
    <source>
        <dbReference type="SAM" id="MobiDB-lite"/>
    </source>
</evidence>
<dbReference type="PANTHER" id="PTHR45721:SF12">
    <property type="entry name" value="INTERMEDIATE FILAMENT PROTEIN IFA-1"/>
    <property type="match status" value="1"/>
</dbReference>
<evidence type="ECO:0000256" key="3">
    <source>
        <dbReference type="RuleBase" id="RU000685"/>
    </source>
</evidence>
<dbReference type="PROSITE" id="PS51841">
    <property type="entry name" value="LTD"/>
    <property type="match status" value="1"/>
</dbReference>
<evidence type="ECO:0000313" key="8">
    <source>
        <dbReference type="Proteomes" id="UP000095280"/>
    </source>
</evidence>
<dbReference type="GO" id="GO:0005882">
    <property type="term" value="C:intermediate filament"/>
    <property type="evidence" value="ECO:0007669"/>
    <property type="project" value="UniProtKB-KW"/>
</dbReference>
<dbReference type="GO" id="GO:0005200">
    <property type="term" value="F:structural constituent of cytoskeleton"/>
    <property type="evidence" value="ECO:0007669"/>
    <property type="project" value="TreeGrafter"/>
</dbReference>
<feature type="compositionally biased region" description="Basic and acidic residues" evidence="5">
    <location>
        <begin position="73"/>
        <end position="85"/>
    </location>
</feature>
<dbReference type="SUPFAM" id="SSF74853">
    <property type="entry name" value="Lamin A/C globular tail domain"/>
    <property type="match status" value="1"/>
</dbReference>
<dbReference type="Gene3D" id="1.20.5.1160">
    <property type="entry name" value="Vasodilator-stimulated phosphoprotein"/>
    <property type="match status" value="1"/>
</dbReference>
<dbReference type="GO" id="GO:0005652">
    <property type="term" value="C:nuclear lamina"/>
    <property type="evidence" value="ECO:0007669"/>
    <property type="project" value="TreeGrafter"/>
</dbReference>
<dbReference type="Proteomes" id="UP000095280">
    <property type="component" value="Unplaced"/>
</dbReference>
<feature type="coiled-coil region" evidence="4">
    <location>
        <begin position="197"/>
        <end position="235"/>
    </location>
</feature>
<dbReference type="GO" id="GO:0051664">
    <property type="term" value="P:nuclear pore localization"/>
    <property type="evidence" value="ECO:0007669"/>
    <property type="project" value="TreeGrafter"/>
</dbReference>
<comment type="similarity">
    <text evidence="3">Belongs to the intermediate filament family.</text>
</comment>
<dbReference type="Gene3D" id="2.60.40.1260">
    <property type="entry name" value="Lamin Tail domain"/>
    <property type="match status" value="1"/>
</dbReference>
<feature type="region of interest" description="Disordered" evidence="5">
    <location>
        <begin position="100"/>
        <end position="119"/>
    </location>
</feature>
<dbReference type="GO" id="GO:0006998">
    <property type="term" value="P:nuclear envelope organization"/>
    <property type="evidence" value="ECO:0007669"/>
    <property type="project" value="TreeGrafter"/>
</dbReference>
<dbReference type="PANTHER" id="PTHR45721">
    <property type="entry name" value="LAMIN DM0-RELATED"/>
    <property type="match status" value="1"/>
</dbReference>
<dbReference type="InterPro" id="IPR018039">
    <property type="entry name" value="IF_conserved"/>
</dbReference>
<protein>
    <submittedName>
        <fullName evidence="9">IF rod domain-containing protein</fullName>
    </submittedName>
</protein>
<dbReference type="InterPro" id="IPR036415">
    <property type="entry name" value="Lamin_tail_dom_sf"/>
</dbReference>
<feature type="coiled-coil region" evidence="4">
    <location>
        <begin position="336"/>
        <end position="423"/>
    </location>
</feature>
<dbReference type="SMART" id="SM01391">
    <property type="entry name" value="Filament"/>
    <property type="match status" value="1"/>
</dbReference>
<feature type="region of interest" description="Disordered" evidence="5">
    <location>
        <begin position="1"/>
        <end position="85"/>
    </location>
</feature>
<evidence type="ECO:0000313" key="9">
    <source>
        <dbReference type="WBParaSite" id="maker-uti_cns_0001604-snap-gene-0.20-mRNA-1"/>
    </source>
</evidence>
<keyword evidence="8" id="KW-1185">Reference proteome</keyword>
<dbReference type="Pfam" id="PF00038">
    <property type="entry name" value="Filament"/>
    <property type="match status" value="1"/>
</dbReference>
<dbReference type="Pfam" id="PF00932">
    <property type="entry name" value="LTD"/>
    <property type="match status" value="1"/>
</dbReference>
<accession>A0A1I8GEF2</accession>
<dbReference type="AlphaFoldDB" id="A0A1I8GEF2"/>
<evidence type="ECO:0000259" key="6">
    <source>
        <dbReference type="PROSITE" id="PS51841"/>
    </source>
</evidence>
<keyword evidence="1 3" id="KW-0403">Intermediate filament</keyword>
<dbReference type="PROSITE" id="PS00226">
    <property type="entry name" value="IF_ROD_1"/>
    <property type="match status" value="1"/>
</dbReference>
<dbReference type="SUPFAM" id="SSF64593">
    <property type="entry name" value="Intermediate filament protein, coiled coil region"/>
    <property type="match status" value="1"/>
</dbReference>
<dbReference type="GO" id="GO:0007097">
    <property type="term" value="P:nuclear migration"/>
    <property type="evidence" value="ECO:0007669"/>
    <property type="project" value="TreeGrafter"/>
</dbReference>
<proteinExistence type="inferred from homology"/>
<feature type="domain" description="IF rod" evidence="7">
    <location>
        <begin position="1"/>
        <end position="438"/>
    </location>
</feature>
<evidence type="ECO:0000256" key="4">
    <source>
        <dbReference type="SAM" id="Coils"/>
    </source>
</evidence>
<evidence type="ECO:0000256" key="1">
    <source>
        <dbReference type="ARBA" id="ARBA00022754"/>
    </source>
</evidence>
<organism evidence="8 9">
    <name type="scientific">Macrostomum lignano</name>
    <dbReference type="NCBI Taxonomy" id="282301"/>
    <lineage>
        <taxon>Eukaryota</taxon>
        <taxon>Metazoa</taxon>
        <taxon>Spiralia</taxon>
        <taxon>Lophotrochozoa</taxon>
        <taxon>Platyhelminthes</taxon>
        <taxon>Rhabditophora</taxon>
        <taxon>Macrostomorpha</taxon>
        <taxon>Macrostomida</taxon>
        <taxon>Macrostomidae</taxon>
        <taxon>Macrostomum</taxon>
    </lineage>
</organism>
<keyword evidence="2 4" id="KW-0175">Coiled coil</keyword>
<name>A0A1I8GEF2_9PLAT</name>
<evidence type="ECO:0000259" key="7">
    <source>
        <dbReference type="PROSITE" id="PS51842"/>
    </source>
</evidence>
<dbReference type="Gene3D" id="1.20.5.170">
    <property type="match status" value="1"/>
</dbReference>
<dbReference type="InterPro" id="IPR039008">
    <property type="entry name" value="IF_rod_dom"/>
</dbReference>
<reference evidence="9" key="1">
    <citation type="submission" date="2016-11" db="UniProtKB">
        <authorList>
            <consortium name="WormBaseParasite"/>
        </authorList>
    </citation>
    <scope>IDENTIFICATION</scope>
</reference>
<dbReference type="InterPro" id="IPR001322">
    <property type="entry name" value="Lamin_tail_dom"/>
</dbReference>
<evidence type="ECO:0000256" key="2">
    <source>
        <dbReference type="ARBA" id="ARBA00023054"/>
    </source>
</evidence>
<feature type="domain" description="LTD" evidence="6">
    <location>
        <begin position="489"/>
        <end position="607"/>
    </location>
</feature>
<dbReference type="GO" id="GO:0090435">
    <property type="term" value="P:protein localization to nuclear envelope"/>
    <property type="evidence" value="ECO:0007669"/>
    <property type="project" value="TreeGrafter"/>
</dbReference>